<keyword evidence="5" id="KW-0067">ATP-binding</keyword>
<dbReference type="InterPro" id="IPR013758">
    <property type="entry name" value="Topo_IIA_A/C_ab"/>
</dbReference>
<dbReference type="SMART" id="SM00434">
    <property type="entry name" value="TOP4c"/>
    <property type="match status" value="1"/>
</dbReference>
<dbReference type="Pfam" id="PF00521">
    <property type="entry name" value="DNA_topoisoIV"/>
    <property type="match status" value="1"/>
</dbReference>
<evidence type="ECO:0000313" key="12">
    <source>
        <dbReference type="Proteomes" id="UP001163105"/>
    </source>
</evidence>
<evidence type="ECO:0000256" key="5">
    <source>
        <dbReference type="ARBA" id="ARBA00022840"/>
    </source>
</evidence>
<dbReference type="PROSITE" id="PS52040">
    <property type="entry name" value="TOPO_IIA"/>
    <property type="match status" value="1"/>
</dbReference>
<reference evidence="11" key="1">
    <citation type="submission" date="2023-01" db="EMBL/GenBank/DDBJ databases">
        <title>The growth and conidiation of Purpureocillium lavendulum are regulated by nitrogen source and histone H3K14 acetylation.</title>
        <authorList>
            <person name="Tang P."/>
            <person name="Han J."/>
            <person name="Zhang C."/>
            <person name="Tang P."/>
            <person name="Qi F."/>
            <person name="Zhang K."/>
            <person name="Liang L."/>
        </authorList>
    </citation>
    <scope>NUCLEOTIDE SEQUENCE</scope>
    <source>
        <strain evidence="11">YMF1.00683</strain>
    </source>
</reference>
<dbReference type="GO" id="GO:0003677">
    <property type="term" value="F:DNA binding"/>
    <property type="evidence" value="ECO:0007669"/>
    <property type="project" value="UniProtKB-UniRule"/>
</dbReference>
<comment type="caution">
    <text evidence="11">The sequence shown here is derived from an EMBL/GenBank/DDBJ whole genome shotgun (WGS) entry which is preliminary data.</text>
</comment>
<evidence type="ECO:0000256" key="1">
    <source>
        <dbReference type="ARBA" id="ARBA00000185"/>
    </source>
</evidence>
<keyword evidence="12" id="KW-1185">Reference proteome</keyword>
<dbReference type="SUPFAM" id="SSF56719">
    <property type="entry name" value="Type II DNA topoisomerase"/>
    <property type="match status" value="1"/>
</dbReference>
<dbReference type="InterPro" id="IPR050634">
    <property type="entry name" value="DNA_Topoisomerase_II"/>
</dbReference>
<dbReference type="GO" id="GO:0046983">
    <property type="term" value="F:protein dimerization activity"/>
    <property type="evidence" value="ECO:0007669"/>
    <property type="project" value="InterPro"/>
</dbReference>
<comment type="catalytic activity">
    <reaction evidence="1 9">
        <text>ATP-dependent breakage, passage and rejoining of double-stranded DNA.</text>
        <dbReference type="EC" id="5.6.2.2"/>
    </reaction>
</comment>
<dbReference type="InterPro" id="IPR002205">
    <property type="entry name" value="Topo_IIA_dom_A"/>
</dbReference>
<keyword evidence="7 9" id="KW-0238">DNA-binding</keyword>
<dbReference type="AlphaFoldDB" id="A0AB34FDV9"/>
<evidence type="ECO:0000256" key="6">
    <source>
        <dbReference type="ARBA" id="ARBA00023029"/>
    </source>
</evidence>
<dbReference type="PANTHER" id="PTHR10169:SF38">
    <property type="entry name" value="DNA TOPOISOMERASE 2"/>
    <property type="match status" value="1"/>
</dbReference>
<gene>
    <name evidence="11" type="ORF">O9K51_10533</name>
</gene>
<evidence type="ECO:0000256" key="9">
    <source>
        <dbReference type="PROSITE-ProRule" id="PRU01384"/>
    </source>
</evidence>
<evidence type="ECO:0000256" key="4">
    <source>
        <dbReference type="ARBA" id="ARBA00022741"/>
    </source>
</evidence>
<dbReference type="InterPro" id="IPR001154">
    <property type="entry name" value="TopoII_euk"/>
</dbReference>
<dbReference type="Pfam" id="PF05699">
    <property type="entry name" value="Dimer_Tnp_hAT"/>
    <property type="match status" value="1"/>
</dbReference>
<dbReference type="InterPro" id="IPR012337">
    <property type="entry name" value="RNaseH-like_sf"/>
</dbReference>
<dbReference type="Proteomes" id="UP001163105">
    <property type="component" value="Unassembled WGS sequence"/>
</dbReference>
<proteinExistence type="predicted"/>
<dbReference type="GO" id="GO:0000819">
    <property type="term" value="P:sister chromatid segregation"/>
    <property type="evidence" value="ECO:0007669"/>
    <property type="project" value="TreeGrafter"/>
</dbReference>
<dbReference type="SUPFAM" id="SSF53098">
    <property type="entry name" value="Ribonuclease H-like"/>
    <property type="match status" value="1"/>
</dbReference>
<dbReference type="PRINTS" id="PR01158">
    <property type="entry name" value="TOPISMRASEII"/>
</dbReference>
<evidence type="ECO:0000256" key="3">
    <source>
        <dbReference type="ARBA" id="ARBA00012895"/>
    </source>
</evidence>
<sequence length="926" mass="106183">MANTTAAASVNRIISSFFAVSVAHFRPCALACASDLEMPVSGQQHYCQRSGSGDGRSLGDSTVGSVKLVLRPNISYHHVEASLEQTIIGLAQNFVGSNNINCLEPVGMFGSRINGGLDAAEPPYIFTRLSPFARKIFSPLDEPNLKFQYVNNRIEPDVYAPVIPMVLVNGADGIGTGWSTTIPNYHPIDIVNNLKRRMGRLDRDDQEERPFETMMPWFRGWKEKGIQNANDHLYKDHGICAPAEATKSSAQKKAEKLKSKDQRSIADVMKLDIAVPRERDIANNLVKGFDRKHFQRLLLEWIIEENQSFSITDANITRSTIRRKVLAAYETHKEKVMAVLRQSCGLIHVSFDGWKSGNRYSLYGITCFFRDESSQPRKLVLGVPELRTRHFGHNIAAEILDVLDAYGIQDRIGYFTLDNAESNDTAMEVIGGELGFAGSTRRGRCFGHTLNLSAKALLFGHKVEAFEEQLSGAAALSEAEHELWRRKGPVGKLHNLVADVRRSDHLTYLLRSIQRAEFDMSSDPRVRAKKPLDLIMDNDTRWLSQLYMIRRAISLRPFLEQLILKHRQQWEQEHRSRRTGNVRKSAKEPRICLEENKLTANDWVALDHLAKLLGFYEDAVKILEGDGQQRKRKRGWVGSYGNVWEVVQGFEFLLEVLEDYKQLASEIPDPEHFRININLGWEKLNKYYSRLDETPIYYAALALHPAFRWGYFENEWKDNPTWVTKAKQMVREVWEAEYRHLQTARSTVAYEGEEPAAKRQRKYYNPFQAYCERTRATPGCTVVKDEEVSPADRNGEDTDELELWQSSFEEGDNEVRDPIAYWQERKRRYPRLSRMALDFLTIQPMSAECERLFAAAGRMVTPLRSRLDADIIGMCQVLRSWLRAGVIEDLDVLLLPVANFSAEDEAEDRQWMRRFEETGDEDEKWE</sequence>
<keyword evidence="4" id="KW-0547">Nucleotide-binding</keyword>
<evidence type="ECO:0000256" key="2">
    <source>
        <dbReference type="ARBA" id="ARBA00001946"/>
    </source>
</evidence>
<dbReference type="EC" id="5.6.2.2" evidence="3"/>
<organism evidence="11 12">
    <name type="scientific">Purpureocillium lavendulum</name>
    <dbReference type="NCBI Taxonomy" id="1247861"/>
    <lineage>
        <taxon>Eukaryota</taxon>
        <taxon>Fungi</taxon>
        <taxon>Dikarya</taxon>
        <taxon>Ascomycota</taxon>
        <taxon>Pezizomycotina</taxon>
        <taxon>Sordariomycetes</taxon>
        <taxon>Hypocreomycetidae</taxon>
        <taxon>Hypocreales</taxon>
        <taxon>Ophiocordycipitaceae</taxon>
        <taxon>Purpureocillium</taxon>
    </lineage>
</organism>
<dbReference type="InterPro" id="IPR013760">
    <property type="entry name" value="Topo_IIA-like_dom_sf"/>
</dbReference>
<dbReference type="GO" id="GO:0006265">
    <property type="term" value="P:DNA topological change"/>
    <property type="evidence" value="ECO:0007669"/>
    <property type="project" value="UniProtKB-UniRule"/>
</dbReference>
<keyword evidence="6 9" id="KW-0799">Topoisomerase</keyword>
<evidence type="ECO:0000313" key="11">
    <source>
        <dbReference type="EMBL" id="KAJ6436996.1"/>
    </source>
</evidence>
<dbReference type="GO" id="GO:0005524">
    <property type="term" value="F:ATP binding"/>
    <property type="evidence" value="ECO:0007669"/>
    <property type="project" value="UniProtKB-KW"/>
</dbReference>
<name>A0AB34FDV9_9HYPO</name>
<dbReference type="Gene3D" id="3.90.199.10">
    <property type="entry name" value="Topoisomerase II, domain 5"/>
    <property type="match status" value="1"/>
</dbReference>
<evidence type="ECO:0000256" key="8">
    <source>
        <dbReference type="ARBA" id="ARBA00023235"/>
    </source>
</evidence>
<comment type="cofactor">
    <cofactor evidence="2">
        <name>Mg(2+)</name>
        <dbReference type="ChEBI" id="CHEBI:18420"/>
    </cofactor>
</comment>
<dbReference type="GO" id="GO:0003918">
    <property type="term" value="F:DNA topoisomerase type II (double strand cut, ATP-hydrolyzing) activity"/>
    <property type="evidence" value="ECO:0007669"/>
    <property type="project" value="UniProtKB-EC"/>
</dbReference>
<keyword evidence="8 9" id="KW-0413">Isomerase</keyword>
<dbReference type="GO" id="GO:0005634">
    <property type="term" value="C:nucleus"/>
    <property type="evidence" value="ECO:0007669"/>
    <property type="project" value="TreeGrafter"/>
</dbReference>
<evidence type="ECO:0000256" key="7">
    <source>
        <dbReference type="ARBA" id="ARBA00023125"/>
    </source>
</evidence>
<dbReference type="EMBL" id="JAQHRD010000015">
    <property type="protein sequence ID" value="KAJ6436996.1"/>
    <property type="molecule type" value="Genomic_DNA"/>
</dbReference>
<dbReference type="InterPro" id="IPR008906">
    <property type="entry name" value="HATC_C_dom"/>
</dbReference>
<dbReference type="PANTHER" id="PTHR10169">
    <property type="entry name" value="DNA TOPOISOMERASE/GYRASE"/>
    <property type="match status" value="1"/>
</dbReference>
<feature type="domain" description="Topo IIA-type catalytic" evidence="10">
    <location>
        <begin position="30"/>
        <end position="222"/>
    </location>
</feature>
<dbReference type="GO" id="GO:0000712">
    <property type="term" value="P:resolution of meiotic recombination intermediates"/>
    <property type="evidence" value="ECO:0007669"/>
    <property type="project" value="TreeGrafter"/>
</dbReference>
<evidence type="ECO:0000259" key="10">
    <source>
        <dbReference type="PROSITE" id="PS52040"/>
    </source>
</evidence>
<accession>A0AB34FDV9</accession>
<feature type="active site" description="O-(5'-phospho-DNA)-tyrosine intermediate" evidence="9">
    <location>
        <position position="124"/>
    </location>
</feature>
<protein>
    <recommendedName>
        <fullName evidence="3">DNA topoisomerase (ATP-hydrolyzing)</fullName>
        <ecNumber evidence="3">5.6.2.2</ecNumber>
    </recommendedName>
</protein>